<organism evidence="5 6">
    <name type="scientific">Agathobacter rectalis</name>
    <dbReference type="NCBI Taxonomy" id="39491"/>
    <lineage>
        <taxon>Bacteria</taxon>
        <taxon>Bacillati</taxon>
        <taxon>Bacillota</taxon>
        <taxon>Clostridia</taxon>
        <taxon>Lachnospirales</taxon>
        <taxon>Lachnospiraceae</taxon>
        <taxon>Agathobacter</taxon>
    </lineage>
</organism>
<dbReference type="AlphaFoldDB" id="A0A174GGT6"/>
<dbReference type="EC" id="6.2.1.3" evidence="5"/>
<dbReference type="GO" id="GO:0031956">
    <property type="term" value="F:medium-chain fatty acid-CoA ligase activity"/>
    <property type="evidence" value="ECO:0007669"/>
    <property type="project" value="TreeGrafter"/>
</dbReference>
<dbReference type="InterPro" id="IPR042099">
    <property type="entry name" value="ANL_N_sf"/>
</dbReference>
<dbReference type="Gene3D" id="3.30.300.30">
    <property type="match status" value="1"/>
</dbReference>
<dbReference type="PROSITE" id="PS00455">
    <property type="entry name" value="AMP_BINDING"/>
    <property type="match status" value="1"/>
</dbReference>
<evidence type="ECO:0000313" key="6">
    <source>
        <dbReference type="Proteomes" id="UP000095384"/>
    </source>
</evidence>
<evidence type="ECO:0000313" key="5">
    <source>
        <dbReference type="EMBL" id="CUO61151.1"/>
    </source>
</evidence>
<accession>A0A174GGT6</accession>
<protein>
    <submittedName>
        <fullName evidence="5">Long-chain-fatty-acid--CoA ligase</fullName>
        <ecNumber evidence="5">6.2.1.3</ecNumber>
    </submittedName>
</protein>
<feature type="domain" description="AMP-binding enzyme C-terminal" evidence="4">
    <location>
        <begin position="419"/>
        <end position="493"/>
    </location>
</feature>
<dbReference type="Pfam" id="PF00501">
    <property type="entry name" value="AMP-binding"/>
    <property type="match status" value="1"/>
</dbReference>
<dbReference type="PANTHER" id="PTHR43201">
    <property type="entry name" value="ACYL-COA SYNTHETASE"/>
    <property type="match status" value="1"/>
</dbReference>
<gene>
    <name evidence="5" type="primary">fadD</name>
    <name evidence="5" type="ORF">ERS852417_02691</name>
</gene>
<comment type="similarity">
    <text evidence="1">Belongs to the ATP-dependent AMP-binding enzyme family.</text>
</comment>
<evidence type="ECO:0000256" key="2">
    <source>
        <dbReference type="ARBA" id="ARBA00022598"/>
    </source>
</evidence>
<dbReference type="GO" id="GO:0004467">
    <property type="term" value="F:long-chain fatty acid-CoA ligase activity"/>
    <property type="evidence" value="ECO:0007669"/>
    <property type="project" value="UniProtKB-EC"/>
</dbReference>
<sequence>MVLSKREFIKDIILEQQHNNKIAIEDEKEHITYRELHNTCTKISETIQRESDCKNNRNVGIFLNNSVDYAKAYFSIAYMDRTIIPVEVTLSKEQIVSILDYCEISTIITNKKYFEQLTNSLQDYEYFMEIFCIEENKLYQFEGKSRLLSESMESGVSVQDTAIMLHTSGTTSNPKRVMLTHNNLITNVKSNIKSLKLNEEDKSLIVLPMYFGYCNSSQFLTHMYLGASVVIAPQPFNPARFLSFIEKYSITNTTCIPSMLFLTIAMKKKYDLTSLRYLCFGGGLMPVEKLEKIISYFSNTSVIQTYGLTEASPRVTCLLPEDAFKKIGSVGKAIPDVTVDVVDENGISVNKGERGEIVVKGNNVMKGYYKHPEATSKVLKNGWLHTGDIGMFDQDGYLYIVGRIKNLIISGGLNIYPEEIEEVITSIDGVKEVLVVSEKHDLLGEMPVAKIVTDGTELVATEIISYCRQKLDSHKIPKRVIFCEKIEKTYNGKIKRG</sequence>
<dbReference type="Pfam" id="PF13193">
    <property type="entry name" value="AMP-binding_C"/>
    <property type="match status" value="1"/>
</dbReference>
<evidence type="ECO:0000259" key="3">
    <source>
        <dbReference type="Pfam" id="PF00501"/>
    </source>
</evidence>
<evidence type="ECO:0000259" key="4">
    <source>
        <dbReference type="Pfam" id="PF13193"/>
    </source>
</evidence>
<dbReference type="InterPro" id="IPR000873">
    <property type="entry name" value="AMP-dep_synth/lig_dom"/>
</dbReference>
<name>A0A174GGT6_9FIRM</name>
<dbReference type="EMBL" id="CYYW01000027">
    <property type="protein sequence ID" value="CUO61151.1"/>
    <property type="molecule type" value="Genomic_DNA"/>
</dbReference>
<dbReference type="Gene3D" id="3.40.50.12780">
    <property type="entry name" value="N-terminal domain of ligase-like"/>
    <property type="match status" value="1"/>
</dbReference>
<dbReference type="InterPro" id="IPR045851">
    <property type="entry name" value="AMP-bd_C_sf"/>
</dbReference>
<reference evidence="5 6" key="1">
    <citation type="submission" date="2015-09" db="EMBL/GenBank/DDBJ databases">
        <authorList>
            <consortium name="Pathogen Informatics"/>
        </authorList>
    </citation>
    <scope>NUCLEOTIDE SEQUENCE [LARGE SCALE GENOMIC DNA]</scope>
    <source>
        <strain evidence="5 6">2789STDY5608860</strain>
    </source>
</reference>
<dbReference type="InterPro" id="IPR020845">
    <property type="entry name" value="AMP-binding_CS"/>
</dbReference>
<dbReference type="PANTHER" id="PTHR43201:SF5">
    <property type="entry name" value="MEDIUM-CHAIN ACYL-COA LIGASE ACSF2, MITOCHONDRIAL"/>
    <property type="match status" value="1"/>
</dbReference>
<dbReference type="InterPro" id="IPR025110">
    <property type="entry name" value="AMP-bd_C"/>
</dbReference>
<proteinExistence type="inferred from homology"/>
<dbReference type="Proteomes" id="UP000095384">
    <property type="component" value="Unassembled WGS sequence"/>
</dbReference>
<feature type="domain" description="AMP-dependent synthetase/ligase" evidence="3">
    <location>
        <begin position="16"/>
        <end position="369"/>
    </location>
</feature>
<dbReference type="SUPFAM" id="SSF56801">
    <property type="entry name" value="Acetyl-CoA synthetase-like"/>
    <property type="match status" value="1"/>
</dbReference>
<keyword evidence="2 5" id="KW-0436">Ligase</keyword>
<evidence type="ECO:0000256" key="1">
    <source>
        <dbReference type="ARBA" id="ARBA00006432"/>
    </source>
</evidence>